<proteinExistence type="predicted"/>
<sequence length="56" mass="6634">MEKRKLNISFYKAGTGKATRLTVPIKWLRELGITEDEKSIDLIFDRENQQLIIKKR</sequence>
<dbReference type="RefSeq" id="WP_146966338.1">
    <property type="nucleotide sequence ID" value="NZ_AP019822.1"/>
</dbReference>
<accession>A0A510J814</accession>
<dbReference type="KEGG" id="lgo:JCM16774_0353"/>
<evidence type="ECO:0000313" key="1">
    <source>
        <dbReference type="EMBL" id="BBM35440.1"/>
    </source>
</evidence>
<organism evidence="1 2">
    <name type="scientific">Pseudoleptotrichia goodfellowii</name>
    <dbReference type="NCBI Taxonomy" id="157692"/>
    <lineage>
        <taxon>Bacteria</taxon>
        <taxon>Fusobacteriati</taxon>
        <taxon>Fusobacteriota</taxon>
        <taxon>Fusobacteriia</taxon>
        <taxon>Fusobacteriales</taxon>
        <taxon>Leptotrichiaceae</taxon>
        <taxon>Pseudoleptotrichia</taxon>
    </lineage>
</organism>
<dbReference type="EMBL" id="AP019822">
    <property type="protein sequence ID" value="BBM35440.1"/>
    <property type="molecule type" value="Genomic_DNA"/>
</dbReference>
<evidence type="ECO:0008006" key="3">
    <source>
        <dbReference type="Google" id="ProtNLM"/>
    </source>
</evidence>
<evidence type="ECO:0000313" key="2">
    <source>
        <dbReference type="Proteomes" id="UP000321606"/>
    </source>
</evidence>
<gene>
    <name evidence="1" type="ORF">JCM16774_0353</name>
</gene>
<dbReference type="Proteomes" id="UP000321606">
    <property type="component" value="Chromosome"/>
</dbReference>
<reference evidence="1 2" key="1">
    <citation type="submission" date="2019-07" db="EMBL/GenBank/DDBJ databases">
        <title>Complete Genome Sequence of Leptotrichia goodfellowii Strain JCM 16774.</title>
        <authorList>
            <person name="Watanabe S."/>
            <person name="Cui L."/>
        </authorList>
    </citation>
    <scope>NUCLEOTIDE SEQUENCE [LARGE SCALE GENOMIC DNA]</scope>
    <source>
        <strain evidence="1 2">JCM16774</strain>
    </source>
</reference>
<dbReference type="AlphaFoldDB" id="A0A510J814"/>
<protein>
    <recommendedName>
        <fullName evidence="3">SpoVT-AbrB domain-containing protein</fullName>
    </recommendedName>
</protein>
<dbReference type="OrthoDB" id="81080at2"/>
<name>A0A510J814_9FUSO</name>